<dbReference type="InterPro" id="IPR011051">
    <property type="entry name" value="RmlC_Cupin_sf"/>
</dbReference>
<dbReference type="EMBL" id="PYUC01000008">
    <property type="protein sequence ID" value="PTB19576.1"/>
    <property type="molecule type" value="Genomic_DNA"/>
</dbReference>
<name>A0A2T3XSR9_9BURK</name>
<dbReference type="GO" id="GO:0043565">
    <property type="term" value="F:sequence-specific DNA binding"/>
    <property type="evidence" value="ECO:0007669"/>
    <property type="project" value="InterPro"/>
</dbReference>
<organism evidence="6 7">
    <name type="scientific">Trinickia symbiotica</name>
    <dbReference type="NCBI Taxonomy" id="863227"/>
    <lineage>
        <taxon>Bacteria</taxon>
        <taxon>Pseudomonadati</taxon>
        <taxon>Pseudomonadota</taxon>
        <taxon>Betaproteobacteria</taxon>
        <taxon>Burkholderiales</taxon>
        <taxon>Burkholderiaceae</taxon>
        <taxon>Trinickia</taxon>
    </lineage>
</organism>
<dbReference type="PROSITE" id="PS00041">
    <property type="entry name" value="HTH_ARAC_FAMILY_1"/>
    <property type="match status" value="1"/>
</dbReference>
<keyword evidence="1" id="KW-0678">Repressor</keyword>
<dbReference type="PANTHER" id="PTHR11019">
    <property type="entry name" value="HTH-TYPE TRANSCRIPTIONAL REGULATOR NIMR"/>
    <property type="match status" value="1"/>
</dbReference>
<evidence type="ECO:0000256" key="2">
    <source>
        <dbReference type="ARBA" id="ARBA00023015"/>
    </source>
</evidence>
<gene>
    <name evidence="6" type="ORF">C9I57_18030</name>
</gene>
<evidence type="ECO:0000313" key="6">
    <source>
        <dbReference type="EMBL" id="PTB19576.1"/>
    </source>
</evidence>
<keyword evidence="3" id="KW-0238">DNA-binding</keyword>
<evidence type="ECO:0000256" key="4">
    <source>
        <dbReference type="ARBA" id="ARBA00023163"/>
    </source>
</evidence>
<dbReference type="PROSITE" id="PS01124">
    <property type="entry name" value="HTH_ARAC_FAMILY_2"/>
    <property type="match status" value="1"/>
</dbReference>
<dbReference type="Pfam" id="PF12833">
    <property type="entry name" value="HTH_18"/>
    <property type="match status" value="1"/>
</dbReference>
<dbReference type="AlphaFoldDB" id="A0A2T3XSR9"/>
<dbReference type="SUPFAM" id="SSF46689">
    <property type="entry name" value="Homeodomain-like"/>
    <property type="match status" value="2"/>
</dbReference>
<keyword evidence="4" id="KW-0804">Transcription</keyword>
<evidence type="ECO:0000256" key="3">
    <source>
        <dbReference type="ARBA" id="ARBA00023125"/>
    </source>
</evidence>
<dbReference type="SUPFAM" id="SSF51182">
    <property type="entry name" value="RmlC-like cupins"/>
    <property type="match status" value="1"/>
</dbReference>
<dbReference type="InterPro" id="IPR018060">
    <property type="entry name" value="HTH_AraC"/>
</dbReference>
<dbReference type="GO" id="GO:0003700">
    <property type="term" value="F:DNA-binding transcription factor activity"/>
    <property type="evidence" value="ECO:0007669"/>
    <property type="project" value="InterPro"/>
</dbReference>
<keyword evidence="2" id="KW-0805">Transcription regulation</keyword>
<dbReference type="PANTHER" id="PTHR11019:SF190">
    <property type="entry name" value="ARAC-FAMILY REGULATORY PROTEIN"/>
    <property type="match status" value="1"/>
</dbReference>
<evidence type="ECO:0000256" key="1">
    <source>
        <dbReference type="ARBA" id="ARBA00022491"/>
    </source>
</evidence>
<comment type="caution">
    <text evidence="6">The sequence shown here is derived from an EMBL/GenBank/DDBJ whole genome shotgun (WGS) entry which is preliminary data.</text>
</comment>
<reference evidence="6 7" key="1">
    <citation type="submission" date="2018-03" db="EMBL/GenBank/DDBJ databases">
        <title>Whole genome analyses suggest that Burkholderia sensu lato contains two further novel genera in the rhizoxinica-symbiotica group Mycetohabitans gen. nov., and Trinickia gen. nov.: implications for the evolution of diazotrophy and nodulation in the Burkholderiaceae.</title>
        <authorList>
            <person name="Estrada De Los Santos P."/>
            <person name="Palmer M."/>
            <person name="Chavez-Ramirez B."/>
            <person name="Steenkamp E.T."/>
            <person name="Hirsch A.M."/>
            <person name="Manyaka P."/>
            <person name="Maluk M."/>
            <person name="Lafos M."/>
            <person name="Crook M."/>
            <person name="Gross E."/>
            <person name="Simon M.F."/>
            <person name="Bueno Dos Reis Junior F."/>
            <person name="Poole P.S."/>
            <person name="Venter S.N."/>
            <person name="James E.K."/>
        </authorList>
    </citation>
    <scope>NUCLEOTIDE SEQUENCE [LARGE SCALE GENOMIC DNA]</scope>
    <source>
        <strain evidence="6 7">JPY-366</strain>
    </source>
</reference>
<sequence length="275" mass="31007">MKPKVPPTTAHIRLPPFTDVLPVPVFFRTERMPAHASYPILRHAWGEFVYSFSGVTEVTAGEEYFLAPPHLGLWIAPETEHTGFNHQAAVHCSMYIRRDLCNGMPDYSCAVMVTPLVRAILEHLRDLGNTSEPEPARERLLRVLVDQLAACRTTGSFIPHTDDEQLNAVLQPLRDDPADDRTIAELAAAFNLSERTLIRRCQSELAMSLTEWRQRVRIVTALPMLRSGRSVEAVALDLGYASSSAFIAMFRRLMGSSPRRFFASELTERQMQTDN</sequence>
<dbReference type="Gene3D" id="1.10.10.60">
    <property type="entry name" value="Homeodomain-like"/>
    <property type="match status" value="1"/>
</dbReference>
<dbReference type="Proteomes" id="UP000240638">
    <property type="component" value="Unassembled WGS sequence"/>
</dbReference>
<dbReference type="InterPro" id="IPR009057">
    <property type="entry name" value="Homeodomain-like_sf"/>
</dbReference>
<proteinExistence type="predicted"/>
<dbReference type="SMART" id="SM00342">
    <property type="entry name" value="HTH_ARAC"/>
    <property type="match status" value="1"/>
</dbReference>
<dbReference type="FunFam" id="1.10.10.60:FF:000132">
    <property type="entry name" value="AraC family transcriptional regulator"/>
    <property type="match status" value="1"/>
</dbReference>
<evidence type="ECO:0000259" key="5">
    <source>
        <dbReference type="PROSITE" id="PS01124"/>
    </source>
</evidence>
<protein>
    <submittedName>
        <fullName evidence="6">AraC family transcriptional regulator</fullName>
    </submittedName>
</protein>
<accession>A0A2T3XSR9</accession>
<feature type="domain" description="HTH araC/xylS-type" evidence="5">
    <location>
        <begin position="167"/>
        <end position="264"/>
    </location>
</feature>
<evidence type="ECO:0000313" key="7">
    <source>
        <dbReference type="Proteomes" id="UP000240638"/>
    </source>
</evidence>
<dbReference type="CDD" id="cd06124">
    <property type="entry name" value="cupin_NimR-like_N"/>
    <property type="match status" value="1"/>
</dbReference>
<dbReference type="InterPro" id="IPR018062">
    <property type="entry name" value="HTH_AraC-typ_CS"/>
</dbReference>